<comment type="caution">
    <text evidence="8">The sequence shown here is derived from an EMBL/GenBank/DDBJ whole genome shotgun (WGS) entry which is preliminary data.</text>
</comment>
<protein>
    <submittedName>
        <fullName evidence="8">Glycosyltransferase</fullName>
    </submittedName>
</protein>
<organism evidence="8 9">
    <name type="scientific">Streptomyces triticagri</name>
    <dbReference type="NCBI Taxonomy" id="2293568"/>
    <lineage>
        <taxon>Bacteria</taxon>
        <taxon>Bacillati</taxon>
        <taxon>Actinomycetota</taxon>
        <taxon>Actinomycetes</taxon>
        <taxon>Kitasatosporales</taxon>
        <taxon>Streptomycetaceae</taxon>
        <taxon>Streptomyces</taxon>
    </lineage>
</organism>
<dbReference type="Gene3D" id="3.90.550.10">
    <property type="entry name" value="Spore Coat Polysaccharide Biosynthesis Protein SpsA, Chain A"/>
    <property type="match status" value="1"/>
</dbReference>
<dbReference type="GO" id="GO:0019350">
    <property type="term" value="P:teichoic acid biosynthetic process"/>
    <property type="evidence" value="ECO:0007669"/>
    <property type="project" value="UniProtKB-KW"/>
</dbReference>
<dbReference type="Pfam" id="PF00535">
    <property type="entry name" value="Glycos_transf_2"/>
    <property type="match status" value="1"/>
</dbReference>
<dbReference type="GO" id="GO:0005886">
    <property type="term" value="C:plasma membrane"/>
    <property type="evidence" value="ECO:0007669"/>
    <property type="project" value="UniProtKB-SubCell"/>
</dbReference>
<dbReference type="PANTHER" id="PTHR37316:SF3">
    <property type="entry name" value="TEICHOIC ACID GLYCEROL-PHOSPHATE TRANSFERASE"/>
    <property type="match status" value="1"/>
</dbReference>
<name>A0A372M330_9ACTN</name>
<evidence type="ECO:0000256" key="2">
    <source>
        <dbReference type="ARBA" id="ARBA00010488"/>
    </source>
</evidence>
<keyword evidence="6" id="KW-0472">Membrane</keyword>
<dbReference type="RefSeq" id="WP_128557078.1">
    <property type="nucleotide sequence ID" value="NZ_QUAK01000097.1"/>
</dbReference>
<dbReference type="OrthoDB" id="3183633at2"/>
<evidence type="ECO:0000256" key="6">
    <source>
        <dbReference type="ARBA" id="ARBA00023136"/>
    </source>
</evidence>
<feature type="domain" description="Glycosyltransferase 2-like" evidence="7">
    <location>
        <begin position="30"/>
        <end position="150"/>
    </location>
</feature>
<keyword evidence="3" id="KW-1003">Cell membrane</keyword>
<evidence type="ECO:0000256" key="1">
    <source>
        <dbReference type="ARBA" id="ARBA00004202"/>
    </source>
</evidence>
<dbReference type="InterPro" id="IPR043149">
    <property type="entry name" value="TagF_N"/>
</dbReference>
<evidence type="ECO:0000256" key="5">
    <source>
        <dbReference type="ARBA" id="ARBA00022944"/>
    </source>
</evidence>
<reference evidence="8 9" key="1">
    <citation type="submission" date="2018-08" db="EMBL/GenBank/DDBJ databases">
        <title>Isolation, diversity and antifungal activity of Actinobacteria from wheat.</title>
        <authorList>
            <person name="Han C."/>
        </authorList>
    </citation>
    <scope>NUCLEOTIDE SEQUENCE [LARGE SCALE GENOMIC DNA]</scope>
    <source>
        <strain evidence="8 9">NEAU-YY421</strain>
    </source>
</reference>
<dbReference type="Pfam" id="PF04464">
    <property type="entry name" value="Glyphos_transf"/>
    <property type="match status" value="1"/>
</dbReference>
<dbReference type="InterPro" id="IPR051612">
    <property type="entry name" value="Teichoic_Acid_Biosynth"/>
</dbReference>
<dbReference type="InterPro" id="IPR001173">
    <property type="entry name" value="Glyco_trans_2-like"/>
</dbReference>
<dbReference type="Proteomes" id="UP000263094">
    <property type="component" value="Unassembled WGS sequence"/>
</dbReference>
<dbReference type="InterPro" id="IPR029044">
    <property type="entry name" value="Nucleotide-diphossugar_trans"/>
</dbReference>
<dbReference type="GO" id="GO:0047355">
    <property type="term" value="F:CDP-glycerol glycerophosphotransferase activity"/>
    <property type="evidence" value="ECO:0007669"/>
    <property type="project" value="InterPro"/>
</dbReference>
<dbReference type="AlphaFoldDB" id="A0A372M330"/>
<evidence type="ECO:0000313" key="9">
    <source>
        <dbReference type="Proteomes" id="UP000263094"/>
    </source>
</evidence>
<keyword evidence="4 8" id="KW-0808">Transferase</keyword>
<dbReference type="Gene3D" id="3.40.50.11820">
    <property type="match status" value="1"/>
</dbReference>
<sequence length="958" mass="106515">MTDRDAAQPREEPLVSCLVICGPTAGAKAVTATVRSVLGQSLRSVEAVLVTGDQAGGEGEQAAAAQGREAAAALAAEHPDRVRLVHSDTDGVAALRNAGLDAARGGHLLFLDAGELLQAHACRNLLAAARSSDADLVAGRWTRLTGSGRKESAPDWQDELHARTRTLTDIGAAPELVTRDSLASGYCVRRTFLDAHGLRHQADAERADLVFGAVAALTAERLTLVPNLIVTRRAVPDHGRDFAGLVDAGARIGRELADRGLDSLSAERERALADDVLLPLAAAFLRLPRAERQRLARQAAEHLDGAARAERWAQLPPVERICVRLLAAGDADGVHAAAYALARPGTVVSTLVERDDRIHWSAEGIDDPQARTTTDVTELGHQYRTLSTVQVMNRLTRCDPDGGGLALAGTVLLPLDVLPPTQDAVTWLEFKLRGRPRTFRMPVDETVRRRDGFDWSVRVDPARLPVRGMRERTWDARIVVEANGEKLLADVLAEPELTGPRAVFPARPRLGRLVADTWQPYTTARHHLALELRAERSPARTSRRILHYATHFRPARTIRRLVKALRSRRDRLNSGAVKTRVYNKLLLRLPTRRDSAVFESHMGKCYGDSPRAIHEELRRQGLKLRCTWAYAKSPAGFPADAKLVRRWSWRYLWALARAEFWIDNQGFPHGLDKPAGTTYLQTWHGTAYKRMGFDESRVRMQNVPHRDRLQRAVDRFDRFLVRSEHDIRTLGNAYRLPESRLLPLGYPRNDRLVAARVREQSEGRFPRPALAAELGIPDHKTIVLYAPTFRGVPKNGRKAQLPLDVRKFTETFGDRYTLLVRAHYMERAELPVCAPGTLIDVSDHHDVSELLCLADALITDYSSIMFDYALLDRPVVLFAPDLDAYAADRGSYFDLREQAPGPVIETEGELLRVLADLKRIDTEHAERRRAFAAHFGAYDNGDAARAVVDALFVRRTCK</sequence>
<dbReference type="PANTHER" id="PTHR37316">
    <property type="entry name" value="TEICHOIC ACID GLYCEROL-PHOSPHATE PRIMASE"/>
    <property type="match status" value="1"/>
</dbReference>
<keyword evidence="9" id="KW-1185">Reference proteome</keyword>
<comment type="similarity">
    <text evidence="2">Belongs to the CDP-glycerol glycerophosphotransferase family.</text>
</comment>
<accession>A0A372M330</accession>
<dbReference type="EMBL" id="QUAK01000097">
    <property type="protein sequence ID" value="RFU85324.1"/>
    <property type="molecule type" value="Genomic_DNA"/>
</dbReference>
<dbReference type="CDD" id="cd00761">
    <property type="entry name" value="Glyco_tranf_GTA_type"/>
    <property type="match status" value="1"/>
</dbReference>
<dbReference type="SUPFAM" id="SSF53756">
    <property type="entry name" value="UDP-Glycosyltransferase/glycogen phosphorylase"/>
    <property type="match status" value="2"/>
</dbReference>
<dbReference type="InterPro" id="IPR043148">
    <property type="entry name" value="TagF_C"/>
</dbReference>
<comment type="subcellular location">
    <subcellularLocation>
        <location evidence="1">Cell membrane</location>
        <topology evidence="1">Peripheral membrane protein</topology>
    </subcellularLocation>
</comment>
<evidence type="ECO:0000259" key="7">
    <source>
        <dbReference type="Pfam" id="PF00535"/>
    </source>
</evidence>
<proteinExistence type="inferred from homology"/>
<dbReference type="SUPFAM" id="SSF53448">
    <property type="entry name" value="Nucleotide-diphospho-sugar transferases"/>
    <property type="match status" value="1"/>
</dbReference>
<dbReference type="InterPro" id="IPR007554">
    <property type="entry name" value="Glycerophosphate_synth"/>
</dbReference>
<evidence type="ECO:0000256" key="3">
    <source>
        <dbReference type="ARBA" id="ARBA00022475"/>
    </source>
</evidence>
<evidence type="ECO:0000256" key="4">
    <source>
        <dbReference type="ARBA" id="ARBA00022679"/>
    </source>
</evidence>
<keyword evidence="5" id="KW-0777">Teichoic acid biosynthesis</keyword>
<gene>
    <name evidence="8" type="ORF">DY218_18025</name>
</gene>
<evidence type="ECO:0000313" key="8">
    <source>
        <dbReference type="EMBL" id="RFU85324.1"/>
    </source>
</evidence>
<dbReference type="Gene3D" id="3.40.50.12580">
    <property type="match status" value="1"/>
</dbReference>